<dbReference type="STRING" id="1076872.G8ZZR7"/>
<proteinExistence type="predicted"/>
<sequence length="119" mass="13571">MSANYPVPDTRFEQTFRRALTREAEKHRAAQWRKMGVVDPVVINELQKAQPPSISKLVVCKVVLRDVIFMPLVQGLLWTGVLIAMKPWLKNAVAHGRRLGSSIYRLVLGTDLVKPKRRI</sequence>
<keyword evidence="1" id="KW-1133">Transmembrane helix</keyword>
<evidence type="ECO:0000313" key="2">
    <source>
        <dbReference type="EMBL" id="CCE94111.1"/>
    </source>
</evidence>
<dbReference type="RefSeq" id="XP_003683322.1">
    <property type="nucleotide sequence ID" value="XM_003683274.1"/>
</dbReference>
<name>G8ZZR7_TORDE</name>
<organism evidence="2 3">
    <name type="scientific">Torulaspora delbrueckii</name>
    <name type="common">Yeast</name>
    <name type="synonym">Candida colliculosa</name>
    <dbReference type="NCBI Taxonomy" id="4950"/>
    <lineage>
        <taxon>Eukaryota</taxon>
        <taxon>Fungi</taxon>
        <taxon>Dikarya</taxon>
        <taxon>Ascomycota</taxon>
        <taxon>Saccharomycotina</taxon>
        <taxon>Saccharomycetes</taxon>
        <taxon>Saccharomycetales</taxon>
        <taxon>Saccharomycetaceae</taxon>
        <taxon>Torulaspora</taxon>
    </lineage>
</organism>
<dbReference type="AlphaFoldDB" id="G8ZZR7"/>
<dbReference type="EMBL" id="HE616749">
    <property type="protein sequence ID" value="CCE94111.1"/>
    <property type="molecule type" value="Genomic_DNA"/>
</dbReference>
<dbReference type="eggNOG" id="ENOG502SE22">
    <property type="taxonomic scope" value="Eukaryota"/>
</dbReference>
<accession>G8ZZR7</accession>
<reference evidence="2 3" key="1">
    <citation type="journal article" date="2011" name="Proc. Natl. Acad. Sci. U.S.A.">
        <title>Evolutionary erosion of yeast sex chromosomes by mating-type switching accidents.</title>
        <authorList>
            <person name="Gordon J.L."/>
            <person name="Armisen D."/>
            <person name="Proux-Wera E."/>
            <person name="Oheigeartaigh S.S."/>
            <person name="Byrne K.P."/>
            <person name="Wolfe K.H."/>
        </authorList>
    </citation>
    <scope>NUCLEOTIDE SEQUENCE [LARGE SCALE GENOMIC DNA]</scope>
    <source>
        <strain evidence="3">ATCC 10662 / CBS 1146 / NBRC 0425 / NCYC 2629 / NRRL Y-866</strain>
    </source>
</reference>
<dbReference type="PANTHER" id="PTHR38699">
    <property type="entry name" value="CHROMOSOME 1, WHOLE GENOME SHOTGUN SEQUENCE"/>
    <property type="match status" value="1"/>
</dbReference>
<gene>
    <name evidence="2" type="primary">TDEL0H02520</name>
    <name evidence="2" type="ORF">TDEL_0H02520</name>
</gene>
<dbReference type="InterPro" id="IPR013898">
    <property type="entry name" value="Atg43"/>
</dbReference>
<dbReference type="InParanoid" id="G8ZZR7"/>
<evidence type="ECO:0000256" key="1">
    <source>
        <dbReference type="SAM" id="Phobius"/>
    </source>
</evidence>
<dbReference type="GeneID" id="11501275"/>
<feature type="transmembrane region" description="Helical" evidence="1">
    <location>
        <begin position="67"/>
        <end position="89"/>
    </location>
</feature>
<dbReference type="Proteomes" id="UP000005627">
    <property type="component" value="Chromosome 8"/>
</dbReference>
<dbReference type="GO" id="GO:0140580">
    <property type="term" value="F:mitochondrion autophagosome adaptor activity"/>
    <property type="evidence" value="ECO:0007669"/>
    <property type="project" value="InterPro"/>
</dbReference>
<keyword evidence="1" id="KW-0812">Transmembrane</keyword>
<keyword evidence="1" id="KW-0472">Membrane</keyword>
<protein>
    <submittedName>
        <fullName evidence="2">Uncharacterized protein</fullName>
    </submittedName>
</protein>
<dbReference type="OrthoDB" id="2430343at2759"/>
<dbReference type="PANTHER" id="PTHR38699:SF1">
    <property type="entry name" value="MITOPHAGY RECEPTOR ATG43"/>
    <property type="match status" value="1"/>
</dbReference>
<evidence type="ECO:0000313" key="3">
    <source>
        <dbReference type="Proteomes" id="UP000005627"/>
    </source>
</evidence>
<dbReference type="KEGG" id="tdl:TDEL_0H02520"/>
<dbReference type="GO" id="GO:0000423">
    <property type="term" value="P:mitophagy"/>
    <property type="evidence" value="ECO:0007669"/>
    <property type="project" value="InterPro"/>
</dbReference>
<dbReference type="HOGENOM" id="CLU_156033_1_0_1"/>
<keyword evidence="3" id="KW-1185">Reference proteome</keyword>